<sequence length="53" mass="6330">MQQPRRRTRLRWLTHDTSFTSFMTRSSPALSRCLMRFTATRRLSLSRPAYTVP</sequence>
<dbReference type="AlphaFoldDB" id="A0A0A9GX14"/>
<reference evidence="1" key="1">
    <citation type="submission" date="2014-09" db="EMBL/GenBank/DDBJ databases">
        <authorList>
            <person name="Magalhaes I.L.F."/>
            <person name="Oliveira U."/>
            <person name="Santos F.R."/>
            <person name="Vidigal T.H.D.A."/>
            <person name="Brescovit A.D."/>
            <person name="Santos A.J."/>
        </authorList>
    </citation>
    <scope>NUCLEOTIDE SEQUENCE</scope>
    <source>
        <tissue evidence="1">Shoot tissue taken approximately 20 cm above the soil surface</tissue>
    </source>
</reference>
<name>A0A0A9GX14_ARUDO</name>
<accession>A0A0A9GX14</accession>
<organism evidence="1">
    <name type="scientific">Arundo donax</name>
    <name type="common">Giant reed</name>
    <name type="synonym">Donax arundinaceus</name>
    <dbReference type="NCBI Taxonomy" id="35708"/>
    <lineage>
        <taxon>Eukaryota</taxon>
        <taxon>Viridiplantae</taxon>
        <taxon>Streptophyta</taxon>
        <taxon>Embryophyta</taxon>
        <taxon>Tracheophyta</taxon>
        <taxon>Spermatophyta</taxon>
        <taxon>Magnoliopsida</taxon>
        <taxon>Liliopsida</taxon>
        <taxon>Poales</taxon>
        <taxon>Poaceae</taxon>
        <taxon>PACMAD clade</taxon>
        <taxon>Arundinoideae</taxon>
        <taxon>Arundineae</taxon>
        <taxon>Arundo</taxon>
    </lineage>
</organism>
<dbReference type="EMBL" id="GBRH01170800">
    <property type="protein sequence ID" value="JAE27096.1"/>
    <property type="molecule type" value="Transcribed_RNA"/>
</dbReference>
<reference evidence="1" key="2">
    <citation type="journal article" date="2015" name="Data Brief">
        <title>Shoot transcriptome of the giant reed, Arundo donax.</title>
        <authorList>
            <person name="Barrero R.A."/>
            <person name="Guerrero F.D."/>
            <person name="Moolhuijzen P."/>
            <person name="Goolsby J.A."/>
            <person name="Tidwell J."/>
            <person name="Bellgard S.E."/>
            <person name="Bellgard M.I."/>
        </authorList>
    </citation>
    <scope>NUCLEOTIDE SEQUENCE</scope>
    <source>
        <tissue evidence="1">Shoot tissue taken approximately 20 cm above the soil surface</tissue>
    </source>
</reference>
<evidence type="ECO:0000313" key="1">
    <source>
        <dbReference type="EMBL" id="JAE27096.1"/>
    </source>
</evidence>
<proteinExistence type="predicted"/>
<protein>
    <submittedName>
        <fullName evidence="1">Uncharacterized protein</fullName>
    </submittedName>
</protein>